<dbReference type="Proteomes" id="UP000192758">
    <property type="component" value="Unassembled WGS sequence"/>
</dbReference>
<sequence length="241" mass="28621">MSYWVTFINLFYRYKYKCKINISRPSQNHLKISCDGTFCIILSLKHNKNIKPLGNKKYIENYKKYIIREEIEYLEDNKNIQSQNINDEINNNVESINNLGFRSNNSNTNVIINTEKNIPISFYIVNTKTLDSHLLKIFLHDKDTILFDSTLEWNNDIININSKTIEKVECIKQEDGTKLEQIDFKNMKGCIKEKERNPEKNDKNIKKTKKTKKYLYFFLFALLLVTFITIGIFGKKKYKNK</sequence>
<name>A0A1W0E7X3_9MICR</name>
<reference evidence="2 3" key="1">
    <citation type="journal article" date="2017" name="Environ. Microbiol.">
        <title>Decay of the glycolytic pathway and adaptation to intranuclear parasitism within Enterocytozoonidae microsporidia.</title>
        <authorList>
            <person name="Wiredu Boakye D."/>
            <person name="Jaroenlak P."/>
            <person name="Prachumwat A."/>
            <person name="Williams T.A."/>
            <person name="Bateman K.S."/>
            <person name="Itsathitphaisarn O."/>
            <person name="Sritunyalucksana K."/>
            <person name="Paszkiewicz K.H."/>
            <person name="Moore K.A."/>
            <person name="Stentiford G.D."/>
            <person name="Williams B.A."/>
        </authorList>
    </citation>
    <scope>NUCLEOTIDE SEQUENCE [LARGE SCALE GENOMIC DNA]</scope>
    <source>
        <strain evidence="2 3">TH1</strain>
    </source>
</reference>
<keyword evidence="1" id="KW-0472">Membrane</keyword>
<keyword evidence="1" id="KW-1133">Transmembrane helix</keyword>
<proteinExistence type="predicted"/>
<accession>A0A1W0E7X3</accession>
<keyword evidence="1" id="KW-0812">Transmembrane</keyword>
<organism evidence="2 3">
    <name type="scientific">Ecytonucleospora hepatopenaei</name>
    <dbReference type="NCBI Taxonomy" id="646526"/>
    <lineage>
        <taxon>Eukaryota</taxon>
        <taxon>Fungi</taxon>
        <taxon>Fungi incertae sedis</taxon>
        <taxon>Microsporidia</taxon>
        <taxon>Enterocytozoonidae</taxon>
        <taxon>Ecytonucleospora</taxon>
    </lineage>
</organism>
<gene>
    <name evidence="2" type="ORF">EHP00_778</name>
</gene>
<dbReference type="AlphaFoldDB" id="A0A1W0E7X3"/>
<evidence type="ECO:0000313" key="3">
    <source>
        <dbReference type="Proteomes" id="UP000192758"/>
    </source>
</evidence>
<dbReference type="EMBL" id="MNPJ01000011">
    <property type="protein sequence ID" value="OQS55316.1"/>
    <property type="molecule type" value="Genomic_DNA"/>
</dbReference>
<keyword evidence="3" id="KW-1185">Reference proteome</keyword>
<evidence type="ECO:0000256" key="1">
    <source>
        <dbReference type="SAM" id="Phobius"/>
    </source>
</evidence>
<dbReference type="VEuPathDB" id="MicrosporidiaDB:EHP00_778"/>
<comment type="caution">
    <text evidence="2">The sequence shown here is derived from an EMBL/GenBank/DDBJ whole genome shotgun (WGS) entry which is preliminary data.</text>
</comment>
<evidence type="ECO:0000313" key="2">
    <source>
        <dbReference type="EMBL" id="OQS55316.1"/>
    </source>
</evidence>
<protein>
    <submittedName>
        <fullName evidence="2">Uncharacterized protein</fullName>
    </submittedName>
</protein>
<feature type="transmembrane region" description="Helical" evidence="1">
    <location>
        <begin position="214"/>
        <end position="234"/>
    </location>
</feature>